<accession>A0ABW6TL75</accession>
<feature type="coiled-coil region" evidence="1">
    <location>
        <begin position="33"/>
        <end position="60"/>
    </location>
</feature>
<reference evidence="2 3" key="1">
    <citation type="submission" date="2024-10" db="EMBL/GenBank/DDBJ databases">
        <title>The Natural Products Discovery Center: Release of the First 8490 Sequenced Strains for Exploring Actinobacteria Biosynthetic Diversity.</title>
        <authorList>
            <person name="Kalkreuter E."/>
            <person name="Kautsar S.A."/>
            <person name="Yang D."/>
            <person name="Bader C.D."/>
            <person name="Teijaro C.N."/>
            <person name="Fluegel L."/>
            <person name="Davis C.M."/>
            <person name="Simpson J.R."/>
            <person name="Lauterbach L."/>
            <person name="Steele A.D."/>
            <person name="Gui C."/>
            <person name="Meng S."/>
            <person name="Li G."/>
            <person name="Viehrig K."/>
            <person name="Ye F."/>
            <person name="Su P."/>
            <person name="Kiefer A.F."/>
            <person name="Nichols A."/>
            <person name="Cepeda A.J."/>
            <person name="Yan W."/>
            <person name="Fan B."/>
            <person name="Jiang Y."/>
            <person name="Adhikari A."/>
            <person name="Zheng C.-J."/>
            <person name="Schuster L."/>
            <person name="Cowan T.M."/>
            <person name="Smanski M.J."/>
            <person name="Chevrette M.G."/>
            <person name="De Carvalho L.P.S."/>
            <person name="Shen B."/>
        </authorList>
    </citation>
    <scope>NUCLEOTIDE SEQUENCE [LARGE SCALE GENOMIC DNA]</scope>
    <source>
        <strain evidence="2 3">NPDC001867</strain>
    </source>
</reference>
<dbReference type="EMBL" id="JBIATK010000012">
    <property type="protein sequence ID" value="MFF4026885.1"/>
    <property type="molecule type" value="Genomic_DNA"/>
</dbReference>
<dbReference type="RefSeq" id="WP_387131837.1">
    <property type="nucleotide sequence ID" value="NZ_JBIATK010000012.1"/>
</dbReference>
<evidence type="ECO:0000313" key="2">
    <source>
        <dbReference type="EMBL" id="MFF4026885.1"/>
    </source>
</evidence>
<gene>
    <name evidence="2" type="ORF">ACFYY5_28955</name>
</gene>
<proteinExistence type="predicted"/>
<sequence>MPTNHTTRPYLSPRVRVDQGALLAAIDHNERVIAAQKEEIARKDAEIASLRAELAAHKGER</sequence>
<comment type="caution">
    <text evidence="2">The sequence shown here is derived from an EMBL/GenBank/DDBJ whole genome shotgun (WGS) entry which is preliminary data.</text>
</comment>
<protein>
    <submittedName>
        <fullName evidence="2">Uncharacterized protein</fullName>
    </submittedName>
</protein>
<dbReference type="Proteomes" id="UP001602089">
    <property type="component" value="Unassembled WGS sequence"/>
</dbReference>
<organism evidence="2 3">
    <name type="scientific">Nocardia elegans</name>
    <dbReference type="NCBI Taxonomy" id="300029"/>
    <lineage>
        <taxon>Bacteria</taxon>
        <taxon>Bacillati</taxon>
        <taxon>Actinomycetota</taxon>
        <taxon>Actinomycetes</taxon>
        <taxon>Mycobacteriales</taxon>
        <taxon>Nocardiaceae</taxon>
        <taxon>Nocardia</taxon>
    </lineage>
</organism>
<name>A0ABW6TL75_9NOCA</name>
<evidence type="ECO:0000256" key="1">
    <source>
        <dbReference type="SAM" id="Coils"/>
    </source>
</evidence>
<evidence type="ECO:0000313" key="3">
    <source>
        <dbReference type="Proteomes" id="UP001602089"/>
    </source>
</evidence>
<keyword evidence="3" id="KW-1185">Reference proteome</keyword>
<keyword evidence="1" id="KW-0175">Coiled coil</keyword>